<sequence length="296" mass="33142">MARGRIRLVREHLDGSLDLSATMRNYLDLCLGCRACVVSCPPQVPTDRIVRAARAKYAVQQGQPLVRHVLLRNVLNKPERFSLALDSVKLVRTVRLNHLFPKTLKAKEDLLPELPEQTFWEMLKGRKLKKSAKKTGFFLSCMDNNVFPQVVMQAIKVLEKLDFEVVIPTGIVCCGAAHHNYGDLDNARRLARQNIRAFASADVKVILTDCASCESTMQSYGELFEGEKEEGEAQNFASRVMDINVFLQDKIVSGSQPVDAIATYHDPCHAVRYQNIKEEPRKVAAAGGEPPPLTLR</sequence>
<evidence type="ECO:0000256" key="2">
    <source>
        <dbReference type="ARBA" id="ARBA00022723"/>
    </source>
</evidence>
<dbReference type="InterPro" id="IPR004017">
    <property type="entry name" value="Cys_rich_dom"/>
</dbReference>
<dbReference type="GO" id="GO:0051539">
    <property type="term" value="F:4 iron, 4 sulfur cluster binding"/>
    <property type="evidence" value="ECO:0007669"/>
    <property type="project" value="UniProtKB-KW"/>
</dbReference>
<reference evidence="8" key="1">
    <citation type="submission" date="2014-11" db="EMBL/GenBank/DDBJ databases">
        <authorList>
            <person name="Hornung B.V."/>
        </authorList>
    </citation>
    <scope>NUCLEOTIDE SEQUENCE</scope>
    <source>
        <strain evidence="8">INE</strain>
    </source>
</reference>
<dbReference type="GO" id="GO:0046872">
    <property type="term" value="F:metal ion binding"/>
    <property type="evidence" value="ECO:0007669"/>
    <property type="project" value="UniProtKB-KW"/>
</dbReference>
<organism evidence="7">
    <name type="scientific">Acididesulfobacillus acetoxydans</name>
    <dbReference type="NCBI Taxonomy" id="1561005"/>
    <lineage>
        <taxon>Bacteria</taxon>
        <taxon>Bacillati</taxon>
        <taxon>Bacillota</taxon>
        <taxon>Clostridia</taxon>
        <taxon>Eubacteriales</taxon>
        <taxon>Peptococcaceae</taxon>
        <taxon>Acididesulfobacillus</taxon>
    </lineage>
</organism>
<evidence type="ECO:0000259" key="6">
    <source>
        <dbReference type="PROSITE" id="PS51379"/>
    </source>
</evidence>
<evidence type="ECO:0000313" key="9">
    <source>
        <dbReference type="Proteomes" id="UP001071230"/>
    </source>
</evidence>
<name>A0A8S0VXJ0_9FIRM</name>
<dbReference type="Proteomes" id="UP000836597">
    <property type="component" value="Chromosome"/>
</dbReference>
<dbReference type="KEGG" id="aacx:DEACI_2624"/>
<evidence type="ECO:0000256" key="5">
    <source>
        <dbReference type="ARBA" id="ARBA00023014"/>
    </source>
</evidence>
<keyword evidence="3" id="KW-0677">Repeat</keyword>
<evidence type="ECO:0000313" key="7">
    <source>
        <dbReference type="EMBL" id="CAA7601953.1"/>
    </source>
</evidence>
<feature type="domain" description="4Fe-4S ferredoxin-type" evidence="6">
    <location>
        <begin position="20"/>
        <end position="50"/>
    </location>
</feature>
<dbReference type="InterPro" id="IPR017900">
    <property type="entry name" value="4Fe4S_Fe_S_CS"/>
</dbReference>
<dbReference type="PANTHER" id="PTHR32479:SF17">
    <property type="entry name" value="GLYCOLATE OXIDASE IRON-SULFUR SUBUNIT"/>
    <property type="match status" value="1"/>
</dbReference>
<evidence type="ECO:0000256" key="3">
    <source>
        <dbReference type="ARBA" id="ARBA00022737"/>
    </source>
</evidence>
<evidence type="ECO:0000313" key="8">
    <source>
        <dbReference type="EMBL" id="CEJ08203.1"/>
    </source>
</evidence>
<keyword evidence="9" id="KW-1185">Reference proteome</keyword>
<dbReference type="SUPFAM" id="SSF46548">
    <property type="entry name" value="alpha-helical ferredoxin"/>
    <property type="match status" value="1"/>
</dbReference>
<dbReference type="EMBL" id="LR746496">
    <property type="protein sequence ID" value="CAA7601953.1"/>
    <property type="molecule type" value="Genomic_DNA"/>
</dbReference>
<accession>A0A8S0VXJ0</accession>
<dbReference type="AlphaFoldDB" id="A0A8S0VXJ0"/>
<dbReference type="PANTHER" id="PTHR32479">
    <property type="entry name" value="GLYCOLATE OXIDASE IRON-SULFUR SUBUNIT"/>
    <property type="match status" value="1"/>
</dbReference>
<reference evidence="7" key="2">
    <citation type="submission" date="2020-01" db="EMBL/GenBank/DDBJ databases">
        <authorList>
            <person name="Hornung B."/>
        </authorList>
    </citation>
    <scope>NUCLEOTIDE SEQUENCE</scope>
    <source>
        <strain evidence="7">PacBioINE</strain>
    </source>
</reference>
<keyword evidence="1" id="KW-0004">4Fe-4S</keyword>
<protein>
    <submittedName>
        <fullName evidence="7">4Fe-4S ferredoxin-type, iron-sulphur binding domain protein</fullName>
    </submittedName>
    <submittedName>
        <fullName evidence="8">Fe-S oxidoreductase</fullName>
    </submittedName>
</protein>
<gene>
    <name evidence="7" type="ORF">DEACI_2624</name>
    <name evidence="8" type="ORF">DEACI_2678</name>
</gene>
<dbReference type="GO" id="GO:0016491">
    <property type="term" value="F:oxidoreductase activity"/>
    <property type="evidence" value="ECO:0007669"/>
    <property type="project" value="UniProtKB-ARBA"/>
</dbReference>
<keyword evidence="2" id="KW-0479">Metal-binding</keyword>
<dbReference type="Proteomes" id="UP001071230">
    <property type="component" value="Unassembled WGS sequence"/>
</dbReference>
<evidence type="ECO:0000256" key="1">
    <source>
        <dbReference type="ARBA" id="ARBA00022485"/>
    </source>
</evidence>
<dbReference type="EMBL" id="CDGJ01000078">
    <property type="protein sequence ID" value="CEJ08203.1"/>
    <property type="molecule type" value="Genomic_DNA"/>
</dbReference>
<keyword evidence="5" id="KW-0411">Iron-sulfur</keyword>
<keyword evidence="4" id="KW-0408">Iron</keyword>
<dbReference type="PROSITE" id="PS51379">
    <property type="entry name" value="4FE4S_FER_2"/>
    <property type="match status" value="1"/>
</dbReference>
<proteinExistence type="predicted"/>
<evidence type="ECO:0000256" key="4">
    <source>
        <dbReference type="ARBA" id="ARBA00023004"/>
    </source>
</evidence>
<dbReference type="Pfam" id="PF02754">
    <property type="entry name" value="CCG"/>
    <property type="match status" value="1"/>
</dbReference>
<dbReference type="InterPro" id="IPR017896">
    <property type="entry name" value="4Fe4S_Fe-S-bd"/>
</dbReference>
<dbReference type="PROSITE" id="PS00198">
    <property type="entry name" value="4FE4S_FER_1"/>
    <property type="match status" value="1"/>
</dbReference>